<evidence type="ECO:0000259" key="2">
    <source>
        <dbReference type="PROSITE" id="PS50943"/>
    </source>
</evidence>
<dbReference type="PANTHER" id="PTHR46797">
    <property type="entry name" value="HTH-TYPE TRANSCRIPTIONAL REGULATOR"/>
    <property type="match status" value="1"/>
</dbReference>
<keyword evidence="1" id="KW-0238">DNA-binding</keyword>
<dbReference type="PANTHER" id="PTHR46797:SF1">
    <property type="entry name" value="METHYLPHOSPHONATE SYNTHASE"/>
    <property type="match status" value="1"/>
</dbReference>
<evidence type="ECO:0000313" key="3">
    <source>
        <dbReference type="EMBL" id="ASA22720.1"/>
    </source>
</evidence>
<proteinExistence type="predicted"/>
<name>A0A2Z2KHQ7_9BACL</name>
<evidence type="ECO:0000313" key="4">
    <source>
        <dbReference type="Proteomes" id="UP000249890"/>
    </source>
</evidence>
<feature type="domain" description="HTH cro/C1-type" evidence="2">
    <location>
        <begin position="15"/>
        <end position="76"/>
    </location>
</feature>
<keyword evidence="4" id="KW-1185">Reference proteome</keyword>
<dbReference type="InterPro" id="IPR010982">
    <property type="entry name" value="Lambda_DNA-bd_dom_sf"/>
</dbReference>
<dbReference type="EMBL" id="CP021780">
    <property type="protein sequence ID" value="ASA22720.1"/>
    <property type="molecule type" value="Genomic_DNA"/>
</dbReference>
<organism evidence="3 4">
    <name type="scientific">Paenibacillus donghaensis</name>
    <dbReference type="NCBI Taxonomy" id="414771"/>
    <lineage>
        <taxon>Bacteria</taxon>
        <taxon>Bacillati</taxon>
        <taxon>Bacillota</taxon>
        <taxon>Bacilli</taxon>
        <taxon>Bacillales</taxon>
        <taxon>Paenibacillaceae</taxon>
        <taxon>Paenibacillus</taxon>
    </lineage>
</organism>
<dbReference type="GO" id="GO:0003700">
    <property type="term" value="F:DNA-binding transcription factor activity"/>
    <property type="evidence" value="ECO:0007669"/>
    <property type="project" value="TreeGrafter"/>
</dbReference>
<dbReference type="SMART" id="SM00530">
    <property type="entry name" value="HTH_XRE"/>
    <property type="match status" value="2"/>
</dbReference>
<gene>
    <name evidence="3" type="ORF">B9T62_19125</name>
</gene>
<dbReference type="AlphaFoldDB" id="A0A2Z2KHQ7"/>
<dbReference type="Pfam" id="PF01381">
    <property type="entry name" value="HTH_3"/>
    <property type="match status" value="1"/>
</dbReference>
<dbReference type="Pfam" id="PF12844">
    <property type="entry name" value="HTH_19"/>
    <property type="match status" value="1"/>
</dbReference>
<dbReference type="InterPro" id="IPR050807">
    <property type="entry name" value="TransReg_Diox_bact_type"/>
</dbReference>
<dbReference type="Proteomes" id="UP000249890">
    <property type="component" value="Chromosome"/>
</dbReference>
<dbReference type="SUPFAM" id="SSF47413">
    <property type="entry name" value="lambda repressor-like DNA-binding domains"/>
    <property type="match status" value="2"/>
</dbReference>
<evidence type="ECO:0000256" key="1">
    <source>
        <dbReference type="ARBA" id="ARBA00023125"/>
    </source>
</evidence>
<dbReference type="InterPro" id="IPR001387">
    <property type="entry name" value="Cro/C1-type_HTH"/>
</dbReference>
<accession>A0A2Z2KHQ7</accession>
<dbReference type="CDD" id="cd00093">
    <property type="entry name" value="HTH_XRE"/>
    <property type="match status" value="2"/>
</dbReference>
<sequence length="275" mass="32063">MLQTFSLNNQFGYLIKELRNKRKWSLRQAGSKSGLSAAYISMLERGQHSTSGKEIKVTPETISKLAAAYEYPYNILMIRAGYRETDEKKDFFYKETTPKEITIHESEANYDAYLESLQNIINPPVNNPPFSFFEETIGERIRKLRDEKKISAKDLSSELTQTSNKDGFFTFRFFEEEEILRIEDDELKPDSDFIIAISEYYKVSCDWILRGKEFEHDKTKLTNENKLLNEKQDIANNIIKQLHELKHTVNRMSIDLNETLEVAASIEDKEKAQSD</sequence>
<protein>
    <recommendedName>
        <fullName evidence="2">HTH cro/C1-type domain-containing protein</fullName>
    </recommendedName>
</protein>
<dbReference type="KEGG" id="pdh:B9T62_19125"/>
<reference evidence="3 4" key="1">
    <citation type="submission" date="2017-06" db="EMBL/GenBank/DDBJ databases">
        <title>Complete genome sequence of Paenibacillus donghaensis KCTC 13049T isolated from East Sea sediment, South Korea.</title>
        <authorList>
            <person name="Jung B.K."/>
            <person name="Hong S.-J."/>
            <person name="Shin J.-H."/>
        </authorList>
    </citation>
    <scope>NUCLEOTIDE SEQUENCE [LARGE SCALE GENOMIC DNA]</scope>
    <source>
        <strain evidence="3 4">KCTC 13049</strain>
    </source>
</reference>
<dbReference type="Gene3D" id="1.10.260.40">
    <property type="entry name" value="lambda repressor-like DNA-binding domains"/>
    <property type="match status" value="2"/>
</dbReference>
<dbReference type="GO" id="GO:0005829">
    <property type="term" value="C:cytosol"/>
    <property type="evidence" value="ECO:0007669"/>
    <property type="project" value="TreeGrafter"/>
</dbReference>
<dbReference type="GO" id="GO:0003677">
    <property type="term" value="F:DNA binding"/>
    <property type="evidence" value="ECO:0007669"/>
    <property type="project" value="UniProtKB-KW"/>
</dbReference>
<dbReference type="PROSITE" id="PS50943">
    <property type="entry name" value="HTH_CROC1"/>
    <property type="match status" value="1"/>
</dbReference>